<reference evidence="7 8" key="1">
    <citation type="submission" date="2016-10" db="EMBL/GenBank/DDBJ databases">
        <authorList>
            <person name="de Groot N.N."/>
        </authorList>
    </citation>
    <scope>NUCLEOTIDE SEQUENCE [LARGE SCALE GENOMIC DNA]</scope>
    <source>
        <strain evidence="7 8">Nm22</strain>
    </source>
</reference>
<dbReference type="AlphaFoldDB" id="A0A1H8DVZ0"/>
<evidence type="ECO:0000256" key="3">
    <source>
        <dbReference type="ARBA" id="ARBA00022692"/>
    </source>
</evidence>
<evidence type="ECO:0000313" key="8">
    <source>
        <dbReference type="Proteomes" id="UP000199459"/>
    </source>
</evidence>
<organism evidence="7 8">
    <name type="scientific">Nitrosomonas marina</name>
    <dbReference type="NCBI Taxonomy" id="917"/>
    <lineage>
        <taxon>Bacteria</taxon>
        <taxon>Pseudomonadati</taxon>
        <taxon>Pseudomonadota</taxon>
        <taxon>Betaproteobacteria</taxon>
        <taxon>Nitrosomonadales</taxon>
        <taxon>Nitrosomonadaceae</taxon>
        <taxon>Nitrosomonas</taxon>
    </lineage>
</organism>
<feature type="transmembrane region" description="Helical" evidence="6">
    <location>
        <begin position="148"/>
        <end position="166"/>
    </location>
</feature>
<feature type="transmembrane region" description="Helical" evidence="6">
    <location>
        <begin position="6"/>
        <end position="28"/>
    </location>
</feature>
<dbReference type="STRING" id="917.SAMN05216326_1642"/>
<evidence type="ECO:0000256" key="5">
    <source>
        <dbReference type="ARBA" id="ARBA00023136"/>
    </source>
</evidence>
<feature type="transmembrane region" description="Helical" evidence="6">
    <location>
        <begin position="40"/>
        <end position="64"/>
    </location>
</feature>
<dbReference type="GO" id="GO:0015171">
    <property type="term" value="F:amino acid transmembrane transporter activity"/>
    <property type="evidence" value="ECO:0007669"/>
    <property type="project" value="TreeGrafter"/>
</dbReference>
<gene>
    <name evidence="7" type="ORF">SAMN05216325_1085</name>
</gene>
<dbReference type="EMBL" id="FOCP01000008">
    <property type="protein sequence ID" value="SEN11373.1"/>
    <property type="molecule type" value="Genomic_DNA"/>
</dbReference>
<evidence type="ECO:0000313" key="7">
    <source>
        <dbReference type="EMBL" id="SEN11373.1"/>
    </source>
</evidence>
<evidence type="ECO:0000256" key="6">
    <source>
        <dbReference type="SAM" id="Phobius"/>
    </source>
</evidence>
<dbReference type="GO" id="GO:0005886">
    <property type="term" value="C:plasma membrane"/>
    <property type="evidence" value="ECO:0007669"/>
    <property type="project" value="UniProtKB-SubCell"/>
</dbReference>
<evidence type="ECO:0000256" key="4">
    <source>
        <dbReference type="ARBA" id="ARBA00022989"/>
    </source>
</evidence>
<feature type="transmembrane region" description="Helical" evidence="6">
    <location>
        <begin position="70"/>
        <end position="91"/>
    </location>
</feature>
<keyword evidence="3 6" id="KW-0812">Transmembrane</keyword>
<dbReference type="PANTHER" id="PTHR30086:SF20">
    <property type="entry name" value="ARGININE EXPORTER PROTEIN ARGO-RELATED"/>
    <property type="match status" value="1"/>
</dbReference>
<dbReference type="Proteomes" id="UP000199459">
    <property type="component" value="Unassembled WGS sequence"/>
</dbReference>
<evidence type="ECO:0000256" key="2">
    <source>
        <dbReference type="ARBA" id="ARBA00022475"/>
    </source>
</evidence>
<sequence>MSLVDVSALFIIMITLAAIPSASVALVVTRSATMNLANGVAVLMGVVLGDLIFVLLAIVGLATLSEMMGGFFLVVKFMTGIYLIGFGITLIRSRTKKLTSVYSSTGSGIPASFLAGLFVTLGDVKAIIFYASLFPAFVDVSALTLPDIMIILIVTVVTVGGVKLVYAIGAAKAMLMSKKLAVENKIRLVPGVLMVGAGTYLIAKN</sequence>
<keyword evidence="4 6" id="KW-1133">Transmembrane helix</keyword>
<name>A0A1H8DVZ0_9PROT</name>
<dbReference type="Pfam" id="PF01810">
    <property type="entry name" value="LysE"/>
    <property type="match status" value="1"/>
</dbReference>
<dbReference type="InterPro" id="IPR001123">
    <property type="entry name" value="LeuE-type"/>
</dbReference>
<accession>A0A1H8DVZ0</accession>
<dbReference type="RefSeq" id="WP_090630411.1">
    <property type="nucleotide sequence ID" value="NZ_FOCP01000008.1"/>
</dbReference>
<proteinExistence type="predicted"/>
<feature type="transmembrane region" description="Helical" evidence="6">
    <location>
        <begin position="112"/>
        <end position="136"/>
    </location>
</feature>
<comment type="subcellular location">
    <subcellularLocation>
        <location evidence="1">Cell membrane</location>
        <topology evidence="1">Multi-pass membrane protein</topology>
    </subcellularLocation>
</comment>
<keyword evidence="2" id="KW-1003">Cell membrane</keyword>
<evidence type="ECO:0000256" key="1">
    <source>
        <dbReference type="ARBA" id="ARBA00004651"/>
    </source>
</evidence>
<protein>
    <submittedName>
        <fullName evidence="7">Threonine/homoserine/homoserine lactone efflux protein</fullName>
    </submittedName>
</protein>
<dbReference type="OrthoDB" id="9804822at2"/>
<keyword evidence="5 6" id="KW-0472">Membrane</keyword>
<dbReference type="PANTHER" id="PTHR30086">
    <property type="entry name" value="ARGININE EXPORTER PROTEIN ARGO"/>
    <property type="match status" value="1"/>
</dbReference>